<dbReference type="Proteomes" id="UP000077098">
    <property type="component" value="Unassembled WGS sequence"/>
</dbReference>
<comment type="caution">
    <text evidence="2">The sequence shown here is derived from an EMBL/GenBank/DDBJ whole genome shotgun (WGS) entry which is preliminary data.</text>
</comment>
<sequence>MSDERNNGHDDNPPAAEACRAELHKMAEQAGDFCLTDIYEMVGERDERNRTANVVVFPHLNARQPSRTPSFIEDAPDKRRRNILPFRRKGRQS</sequence>
<name>A0A176XGJ1_AGRTU</name>
<feature type="region of interest" description="Disordered" evidence="1">
    <location>
        <begin position="61"/>
        <end position="93"/>
    </location>
</feature>
<accession>A0A176XGJ1</accession>
<evidence type="ECO:0000313" key="2">
    <source>
        <dbReference type="EMBL" id="OAE47842.1"/>
    </source>
</evidence>
<dbReference type="RefSeq" id="WP_063948262.1">
    <property type="nucleotide sequence ID" value="NZ_LXPS01000009.1"/>
</dbReference>
<protein>
    <submittedName>
        <fullName evidence="2">Uncharacterized protein</fullName>
    </submittedName>
</protein>
<feature type="compositionally biased region" description="Basic residues" evidence="1">
    <location>
        <begin position="78"/>
        <end position="93"/>
    </location>
</feature>
<gene>
    <name evidence="2" type="ORF">A7J57_06320</name>
</gene>
<evidence type="ECO:0000256" key="1">
    <source>
        <dbReference type="SAM" id="MobiDB-lite"/>
    </source>
</evidence>
<proteinExistence type="predicted"/>
<dbReference type="AlphaFoldDB" id="A0A176XGJ1"/>
<evidence type="ECO:0000313" key="3">
    <source>
        <dbReference type="Proteomes" id="UP000077098"/>
    </source>
</evidence>
<organism evidence="2 3">
    <name type="scientific">Agrobacterium tumefaciens</name>
    <dbReference type="NCBI Taxonomy" id="358"/>
    <lineage>
        <taxon>Bacteria</taxon>
        <taxon>Pseudomonadati</taxon>
        <taxon>Pseudomonadota</taxon>
        <taxon>Alphaproteobacteria</taxon>
        <taxon>Hyphomicrobiales</taxon>
        <taxon>Rhizobiaceae</taxon>
        <taxon>Rhizobium/Agrobacterium group</taxon>
        <taxon>Agrobacterium</taxon>
        <taxon>Agrobacterium tumefaciens complex</taxon>
    </lineage>
</organism>
<dbReference type="EMBL" id="LXPS01000009">
    <property type="protein sequence ID" value="OAE47842.1"/>
    <property type="molecule type" value="Genomic_DNA"/>
</dbReference>
<reference evidence="2 3" key="1">
    <citation type="submission" date="2016-05" db="EMBL/GenBank/DDBJ databases">
        <authorList>
            <person name="Lavstsen T."/>
            <person name="Jespersen J.S."/>
        </authorList>
    </citation>
    <scope>NUCLEOTIDE SEQUENCE [LARGE SCALE GENOMIC DNA]</scope>
    <source>
        <strain evidence="2 3">KCJ1736</strain>
    </source>
</reference>